<reference evidence="3" key="1">
    <citation type="submission" date="2016-09" db="EMBL/GenBank/DDBJ databases">
        <authorList>
            <person name="Koehorst J."/>
        </authorList>
    </citation>
    <scope>NUCLEOTIDE SEQUENCE [LARGE SCALE GENOMIC DNA]</scope>
</reference>
<accession>A0A1C7PAN0</accession>
<dbReference type="AlphaFoldDB" id="A0A1C7PAN0"/>
<dbReference type="Proteomes" id="UP000176204">
    <property type="component" value="Chromosome I"/>
</dbReference>
<dbReference type="KEGG" id="agl:PYTT_0703"/>
<protein>
    <submittedName>
        <fullName evidence="2">Polymer-forming cytoskeletal</fullName>
    </submittedName>
</protein>
<evidence type="ECO:0000256" key="1">
    <source>
        <dbReference type="ARBA" id="ARBA00044755"/>
    </source>
</evidence>
<evidence type="ECO:0000313" key="3">
    <source>
        <dbReference type="Proteomes" id="UP000176204"/>
    </source>
</evidence>
<dbReference type="RefSeq" id="WP_067776880.1">
    <property type="nucleotide sequence ID" value="NZ_JACVVN010000012.1"/>
</dbReference>
<dbReference type="OrthoDB" id="191511at2"/>
<dbReference type="InterPro" id="IPR007607">
    <property type="entry name" value="BacA/B"/>
</dbReference>
<comment type="similarity">
    <text evidence="1">Belongs to the bactofilin family.</text>
</comment>
<evidence type="ECO:0000313" key="2">
    <source>
        <dbReference type="EMBL" id="SEH78206.1"/>
    </source>
</evidence>
<proteinExistence type="inferred from homology"/>
<name>A0A1C7PAN0_9BACT</name>
<keyword evidence="3" id="KW-1185">Reference proteome</keyword>
<dbReference type="STRING" id="1679444.PYTT_0703"/>
<gene>
    <name evidence="2" type="ORF">PYTT_0703</name>
</gene>
<organism evidence="2 3">
    <name type="scientific">Akkermansia glycaniphila</name>
    <dbReference type="NCBI Taxonomy" id="1679444"/>
    <lineage>
        <taxon>Bacteria</taxon>
        <taxon>Pseudomonadati</taxon>
        <taxon>Verrucomicrobiota</taxon>
        <taxon>Verrucomicrobiia</taxon>
        <taxon>Verrucomicrobiales</taxon>
        <taxon>Akkermansiaceae</taxon>
        <taxon>Akkermansia</taxon>
    </lineage>
</organism>
<dbReference type="Pfam" id="PF04519">
    <property type="entry name" value="Bactofilin"/>
    <property type="match status" value="1"/>
</dbReference>
<sequence length="106" mass="11401">MSDTVTNFLASGIEITGTIRFQNDMHIDGKIDGEIISDHGTVTIGEMAAIKGDITAGDVRIYGHVEGKIASERCELKRQAVLHGDVTTRTLSMEEGAQLKGRTEIG</sequence>
<dbReference type="PANTHER" id="PTHR35024">
    <property type="entry name" value="HYPOTHETICAL CYTOSOLIC PROTEIN"/>
    <property type="match status" value="1"/>
</dbReference>
<dbReference type="PANTHER" id="PTHR35024:SF4">
    <property type="entry name" value="POLYMER-FORMING CYTOSKELETAL PROTEIN"/>
    <property type="match status" value="1"/>
</dbReference>
<dbReference type="EMBL" id="LT629973">
    <property type="protein sequence ID" value="SEH78206.1"/>
    <property type="molecule type" value="Genomic_DNA"/>
</dbReference>